<dbReference type="Gene3D" id="1.10.260.40">
    <property type="entry name" value="lambda repressor-like DNA-binding domains"/>
    <property type="match status" value="1"/>
</dbReference>
<dbReference type="Pfam" id="PF13443">
    <property type="entry name" value="HTH_26"/>
    <property type="match status" value="1"/>
</dbReference>
<feature type="domain" description="HTH cro/C1-type" evidence="1">
    <location>
        <begin position="38"/>
        <end position="61"/>
    </location>
</feature>
<protein>
    <submittedName>
        <fullName evidence="2">Helix-turn-helix transcriptional regulator</fullName>
    </submittedName>
</protein>
<accession>A0AAX1KHN9</accession>
<dbReference type="AlphaFoldDB" id="A0AAX1KHN9"/>
<dbReference type="SUPFAM" id="SSF47413">
    <property type="entry name" value="lambda repressor-like DNA-binding domains"/>
    <property type="match status" value="1"/>
</dbReference>
<evidence type="ECO:0000313" key="2">
    <source>
        <dbReference type="EMBL" id="QQR05298.1"/>
    </source>
</evidence>
<evidence type="ECO:0000259" key="1">
    <source>
        <dbReference type="PROSITE" id="PS50943"/>
    </source>
</evidence>
<dbReference type="RefSeq" id="WP_009901623.1">
    <property type="nucleotide sequence ID" value="NZ_CP015406.2"/>
</dbReference>
<gene>
    <name evidence="2" type="ORF">I5Q84_15170</name>
</gene>
<proteinExistence type="predicted"/>
<dbReference type="KEGG" id="fpla:A4U99_12505"/>
<dbReference type="EMBL" id="CP065315">
    <property type="protein sequence ID" value="QQR05298.1"/>
    <property type="molecule type" value="Genomic_DNA"/>
</dbReference>
<reference evidence="2 3" key="1">
    <citation type="submission" date="2020-11" db="EMBL/GenBank/DDBJ databases">
        <title>Closed and high quality bacterial genomes of the OMM12 community.</title>
        <authorList>
            <person name="Marbouty M."/>
            <person name="Lamy-Besnier Q."/>
            <person name="Debarbieux L."/>
            <person name="Koszul R."/>
        </authorList>
    </citation>
    <scope>NUCLEOTIDE SEQUENCE [LARGE SCALE GENOMIC DNA]</scope>
    <source>
        <strain evidence="2 3">YL31</strain>
    </source>
</reference>
<name>A0AAX1KHN9_FLAPL</name>
<dbReference type="InterPro" id="IPR010982">
    <property type="entry name" value="Lambda_DNA-bd_dom_sf"/>
</dbReference>
<dbReference type="PROSITE" id="PS50943">
    <property type="entry name" value="HTH_CROC1"/>
    <property type="match status" value="1"/>
</dbReference>
<sequence>MKISYKPLWKTLIDKNMSKRDLRLQAHLTTNHIANMGKGEHISMATLVKICETLNCDIADVIALIPDDEP</sequence>
<dbReference type="GO" id="GO:0003677">
    <property type="term" value="F:DNA binding"/>
    <property type="evidence" value="ECO:0007669"/>
    <property type="project" value="InterPro"/>
</dbReference>
<dbReference type="InterPro" id="IPR001387">
    <property type="entry name" value="Cro/C1-type_HTH"/>
</dbReference>
<dbReference type="Proteomes" id="UP000595792">
    <property type="component" value="Chromosome"/>
</dbReference>
<evidence type="ECO:0000313" key="3">
    <source>
        <dbReference type="Proteomes" id="UP000595792"/>
    </source>
</evidence>
<organism evidence="2 3">
    <name type="scientific">Flavonifractor plautii</name>
    <name type="common">Fusobacterium plautii</name>
    <dbReference type="NCBI Taxonomy" id="292800"/>
    <lineage>
        <taxon>Bacteria</taxon>
        <taxon>Bacillati</taxon>
        <taxon>Bacillota</taxon>
        <taxon>Clostridia</taxon>
        <taxon>Eubacteriales</taxon>
        <taxon>Oscillospiraceae</taxon>
        <taxon>Flavonifractor</taxon>
    </lineage>
</organism>